<feature type="compositionally biased region" description="Pro residues" evidence="1">
    <location>
        <begin position="303"/>
        <end position="320"/>
    </location>
</feature>
<accession>A0A514TYV9</accession>
<keyword evidence="3" id="KW-0645">Protease</keyword>
<keyword evidence="4" id="KW-1185">Reference proteome</keyword>
<dbReference type="GO" id="GO:0006508">
    <property type="term" value="P:proteolysis"/>
    <property type="evidence" value="ECO:0007669"/>
    <property type="project" value="UniProtKB-KW"/>
</dbReference>
<dbReference type="RefSeq" id="YP_009883983.1">
    <property type="nucleotide sequence ID" value="NC_049465.1"/>
</dbReference>
<feature type="compositionally biased region" description="Low complexity" evidence="1">
    <location>
        <begin position="627"/>
        <end position="636"/>
    </location>
</feature>
<dbReference type="InterPro" id="IPR028908">
    <property type="entry name" value="Tox-PL_dom"/>
</dbReference>
<feature type="compositionally biased region" description="Basic and acidic residues" evidence="1">
    <location>
        <begin position="356"/>
        <end position="369"/>
    </location>
</feature>
<dbReference type="Proteomes" id="UP000318687">
    <property type="component" value="Segment"/>
</dbReference>
<evidence type="ECO:0000313" key="4">
    <source>
        <dbReference type="Proteomes" id="UP000318687"/>
    </source>
</evidence>
<dbReference type="KEGG" id="vg:55813322"/>
<reference evidence="3 4" key="1">
    <citation type="submission" date="2019-06" db="EMBL/GenBank/DDBJ databases">
        <authorList>
            <person name="Alexander J."/>
            <person name="Ertsgaard D.J."/>
            <person name="Fields K.L."/>
            <person name="Fields S.B."/>
            <person name="Humphreys H."/>
            <person name="Kinneman J.E."/>
            <person name="Nelson N.D."/>
            <person name="Olakunle E.K."/>
            <person name="Reimer A.C."/>
            <person name="Robertson C."/>
            <person name="Ross G.V."/>
            <person name="Bonilla J.A."/>
            <person name="Klyczek K."/>
            <person name="Garlena R.A."/>
            <person name="Russell D.A."/>
            <person name="Pope W.H."/>
            <person name="Jacobs-Sera D."/>
            <person name="Hatfull G.F."/>
        </authorList>
    </citation>
    <scope>NUCLEOTIDE SEQUENCE [LARGE SCALE GENOMIC DNA]</scope>
</reference>
<proteinExistence type="predicted"/>
<feature type="compositionally biased region" description="Pro residues" evidence="1">
    <location>
        <begin position="334"/>
        <end position="350"/>
    </location>
</feature>
<evidence type="ECO:0000313" key="3">
    <source>
        <dbReference type="EMBL" id="QDK01887.1"/>
    </source>
</evidence>
<dbReference type="PANTHER" id="PTHR48125">
    <property type="entry name" value="LP07818P1"/>
    <property type="match status" value="1"/>
</dbReference>
<sequence>MCSKCDTLEHDLTVEVMLAEAERALILAQNDAGESVPGAIRPLSPAERRAKMRFSEIERLEQAAADEAAKLLASNAQVYISSVIGEIFGAADDVPPGAVVDAVESLNRAQPQAVVDETARAQSAMSAILGQVYAGAALIVIGEARRQGVKKTPKPLTAAPGQFDDMAKAVALHPWTRLTGKLQADMLEPRTLAKPTVAKADVETALQAIPLDGAVDLARQTIHSAHGAGRITAAKTMQPEEIYATELLDGATCSACFEVDGKDYATIEEGEAEYEAGGYGACKGGGRCRGTLVFQYNALGVDAPPPAPEPEPEPTPPVKPKTPRKRPAPKPKPEPAPAPAPEPPVAPVAPPLTRRQALEQERAKAEQAKADAAPGMPPAPTGTPPKRRKGVSQRYDALDQLPVKTSNPAPKTAADLFAEAKLVNPMRVRDVTNKTYTNNCTSVVNAFEHRRRGYDVTAAPVKGGKGRFEDEYVSEWWEDADGNPAKMERFGGLGLAPTRKQFYDKTDVGRKPGAKIIDGGSDNAKIRLDEWIEDQPEGARGFVQVYWAKGGGGHVFSWEKLNGKPVYIEAQIAQSDASGHLASGKFQPRSLQAVRIDDKVPSGNRLTEALESQPPELAAELDEAAAKKAAAGPTTAQKKKMSHTYMRPKPDGTSELIPPFWRMNKQTGRYEEVPQAERQKMMDEWDVMQAERLRKRKEMGR</sequence>
<dbReference type="GO" id="GO:0008233">
    <property type="term" value="F:peptidase activity"/>
    <property type="evidence" value="ECO:0007669"/>
    <property type="project" value="UniProtKB-KW"/>
</dbReference>
<organism evidence="3 4">
    <name type="scientific">Arthrobacter phage Vibaki</name>
    <dbReference type="NCBI Taxonomy" id="2593333"/>
    <lineage>
        <taxon>Viruses</taxon>
        <taxon>Duplodnaviria</taxon>
        <taxon>Heunggongvirae</taxon>
        <taxon>Uroviricota</taxon>
        <taxon>Caudoviricetes</taxon>
        <taxon>Berryhillviridae</taxon>
        <taxon>Vibakivirus</taxon>
        <taxon>Vibakivirus vibaki</taxon>
    </lineage>
</organism>
<feature type="domain" description="Tox-PL" evidence="2">
    <location>
        <begin position="438"/>
        <end position="571"/>
    </location>
</feature>
<keyword evidence="3" id="KW-0378">Hydrolase</keyword>
<name>A0A514TYV9_9CAUD</name>
<evidence type="ECO:0000256" key="1">
    <source>
        <dbReference type="SAM" id="MobiDB-lite"/>
    </source>
</evidence>
<dbReference type="PANTHER" id="PTHR48125:SF12">
    <property type="entry name" value="AT HOOK TRANSCRIPTION FACTOR FAMILY-RELATED"/>
    <property type="match status" value="1"/>
</dbReference>
<protein>
    <submittedName>
        <fullName evidence="3">Capsid maturation protease</fullName>
    </submittedName>
</protein>
<dbReference type="EMBL" id="MN096362">
    <property type="protein sequence ID" value="QDK01887.1"/>
    <property type="molecule type" value="Genomic_DNA"/>
</dbReference>
<feature type="region of interest" description="Disordered" evidence="1">
    <location>
        <begin position="625"/>
        <end position="657"/>
    </location>
</feature>
<gene>
    <name evidence="3" type="primary">6</name>
    <name evidence="3" type="ORF">SEA_VIBAKI_6</name>
</gene>
<feature type="region of interest" description="Disordered" evidence="1">
    <location>
        <begin position="300"/>
        <end position="393"/>
    </location>
</feature>
<dbReference type="Pfam" id="PF15644">
    <property type="entry name" value="Gln_amidase"/>
    <property type="match status" value="1"/>
</dbReference>
<dbReference type="GeneID" id="55813322"/>
<evidence type="ECO:0000259" key="2">
    <source>
        <dbReference type="Pfam" id="PF15644"/>
    </source>
</evidence>